<evidence type="ECO:0000313" key="7">
    <source>
        <dbReference type="Proteomes" id="UP000515163"/>
    </source>
</evidence>
<evidence type="ECO:0000313" key="8">
    <source>
        <dbReference type="RefSeq" id="XP_031565205.1"/>
    </source>
</evidence>
<protein>
    <submittedName>
        <fullName evidence="8">Chromosome transmission fidelity protein 8 homolog</fullName>
    </submittedName>
</protein>
<sequence>MVQIVMTMDTAVQEWIVIELQGALETRDEVSLEGRHIGDLHFDSMGIPQLIIGHHLLTGKIVNLDKPYAVMKRSTSIEPMEIEIDAGNSRKQTEYDIVALVKRKIVFKNRPKPIIIKTEPIRN</sequence>
<dbReference type="OrthoDB" id="121932at2759"/>
<organism evidence="7 8">
    <name type="scientific">Actinia tenebrosa</name>
    <name type="common">Australian red waratah sea anemone</name>
    <dbReference type="NCBI Taxonomy" id="6105"/>
    <lineage>
        <taxon>Eukaryota</taxon>
        <taxon>Metazoa</taxon>
        <taxon>Cnidaria</taxon>
        <taxon>Anthozoa</taxon>
        <taxon>Hexacorallia</taxon>
        <taxon>Actiniaria</taxon>
        <taxon>Actiniidae</taxon>
        <taxon>Actinia</taxon>
    </lineage>
</organism>
<gene>
    <name evidence="8" type="primary">LOC116300469</name>
</gene>
<dbReference type="GO" id="GO:0006260">
    <property type="term" value="P:DNA replication"/>
    <property type="evidence" value="ECO:0007669"/>
    <property type="project" value="UniProtKB-KW"/>
</dbReference>
<keyword evidence="4" id="KW-0539">Nucleus</keyword>
<dbReference type="InterPro" id="IPR018607">
    <property type="entry name" value="Ctf8"/>
</dbReference>
<dbReference type="InParanoid" id="A0A6P8IF33"/>
<evidence type="ECO:0000256" key="4">
    <source>
        <dbReference type="ARBA" id="ARBA00023242"/>
    </source>
</evidence>
<keyword evidence="2" id="KW-0235">DNA replication</keyword>
<comment type="subcellular location">
    <subcellularLocation>
        <location evidence="1">Nucleus</location>
    </subcellularLocation>
</comment>
<keyword evidence="7" id="KW-1185">Reference proteome</keyword>
<dbReference type="KEGG" id="aten:116300469"/>
<dbReference type="PANTHER" id="PTHR28605:SF1">
    <property type="entry name" value="CHROMOSOME TRANSMISSION FIDELITY FACTOR 8"/>
    <property type="match status" value="1"/>
</dbReference>
<accession>A0A6P8IF33</accession>
<dbReference type="GO" id="GO:0007064">
    <property type="term" value="P:mitotic sister chromatid cohesion"/>
    <property type="evidence" value="ECO:0007669"/>
    <property type="project" value="InterPro"/>
</dbReference>
<evidence type="ECO:0000256" key="2">
    <source>
        <dbReference type="ARBA" id="ARBA00022705"/>
    </source>
</evidence>
<evidence type="ECO:0000256" key="6">
    <source>
        <dbReference type="ARBA" id="ARBA00038447"/>
    </source>
</evidence>
<dbReference type="AlphaFoldDB" id="A0A6P8IF33"/>
<name>A0A6P8IF33_ACTTE</name>
<reference evidence="8" key="1">
    <citation type="submission" date="2025-08" db="UniProtKB">
        <authorList>
            <consortium name="RefSeq"/>
        </authorList>
    </citation>
    <scope>IDENTIFICATION</scope>
    <source>
        <tissue evidence="8">Tentacle</tissue>
    </source>
</reference>
<dbReference type="RefSeq" id="XP_031565205.1">
    <property type="nucleotide sequence ID" value="XM_031709345.1"/>
</dbReference>
<dbReference type="Proteomes" id="UP000515163">
    <property type="component" value="Unplaced"/>
</dbReference>
<keyword evidence="3" id="KW-0238">DNA-binding</keyword>
<evidence type="ECO:0000256" key="1">
    <source>
        <dbReference type="ARBA" id="ARBA00004123"/>
    </source>
</evidence>
<evidence type="ECO:0000256" key="3">
    <source>
        <dbReference type="ARBA" id="ARBA00023125"/>
    </source>
</evidence>
<dbReference type="Pfam" id="PF09696">
    <property type="entry name" value="Ctf8"/>
    <property type="match status" value="1"/>
</dbReference>
<evidence type="ECO:0000256" key="5">
    <source>
        <dbReference type="ARBA" id="ARBA00023306"/>
    </source>
</evidence>
<keyword evidence="5" id="KW-0131">Cell cycle</keyword>
<comment type="similarity">
    <text evidence="6">Belongs to the CTF8 family.</text>
</comment>
<proteinExistence type="inferred from homology"/>
<dbReference type="GeneID" id="116300469"/>
<dbReference type="GO" id="GO:0031390">
    <property type="term" value="C:Ctf18 RFC-like complex"/>
    <property type="evidence" value="ECO:0007669"/>
    <property type="project" value="InterPro"/>
</dbReference>
<dbReference type="PANTHER" id="PTHR28605">
    <property type="entry name" value="CTF8, CHROMOSOME TRANSMISSION FIDELITY FACTOR 8 HOMOLOG (S. CEREVISIAE)"/>
    <property type="match status" value="1"/>
</dbReference>
<dbReference type="FunCoup" id="A0A6P8IF33">
    <property type="interactions" value="1787"/>
</dbReference>
<dbReference type="GO" id="GO:0003677">
    <property type="term" value="F:DNA binding"/>
    <property type="evidence" value="ECO:0007669"/>
    <property type="project" value="UniProtKB-KW"/>
</dbReference>